<reference evidence="1 2" key="1">
    <citation type="journal article" date="2017" name="ISME J.">
        <title>Energy and carbon metabolisms in a deep terrestrial subsurface fluid microbial community.</title>
        <authorList>
            <person name="Momper L."/>
            <person name="Jungbluth S.P."/>
            <person name="Lee M.D."/>
            <person name="Amend J.P."/>
        </authorList>
    </citation>
    <scope>NUCLEOTIDE SEQUENCE [LARGE SCALE GENOMIC DNA]</scope>
    <source>
        <strain evidence="1">SURF_17</strain>
    </source>
</reference>
<dbReference type="InterPro" id="IPR011330">
    <property type="entry name" value="Glyco_hydro/deAcase_b/a-brl"/>
</dbReference>
<dbReference type="Gene3D" id="3.20.20.370">
    <property type="entry name" value="Glycoside hydrolase/deacetylase"/>
    <property type="match status" value="1"/>
</dbReference>
<organism evidence="1 2">
    <name type="scientific">Candidatus Abyssobacteria bacterium SURF_17</name>
    <dbReference type="NCBI Taxonomy" id="2093361"/>
    <lineage>
        <taxon>Bacteria</taxon>
        <taxon>Pseudomonadati</taxon>
        <taxon>Candidatus Hydrogenedentota</taxon>
        <taxon>Candidatus Abyssobacteria</taxon>
    </lineage>
</organism>
<dbReference type="SUPFAM" id="SSF88713">
    <property type="entry name" value="Glycoside hydrolase/deacetylase"/>
    <property type="match status" value="1"/>
</dbReference>
<accession>A0A419ENM1</accession>
<dbReference type="AlphaFoldDB" id="A0A419ENM1"/>
<protein>
    <recommendedName>
        <fullName evidence="3">NodB homology domain-containing protein</fullName>
    </recommendedName>
</protein>
<proteinExistence type="predicted"/>
<comment type="caution">
    <text evidence="1">The sequence shown here is derived from an EMBL/GenBank/DDBJ whole genome shotgun (WGS) entry which is preliminary data.</text>
</comment>
<gene>
    <name evidence="1" type="ORF">C4532_19275</name>
</gene>
<sequence>MPDILMIILGCDCDPDRPRYGGARYDSHRPALTWRGLTEGIPALEERLRRVGTIAGVTPKAVFFLRSDIQMQEIYGSAAWPVVQFQEMWHRLEGQGHEIAWHPHVWRWSDQWGCWFQETKDSPWIAECLEVGYSDFAKRFGSNPVTCHMGWTFHNNCTMQKLAELGVKIDFSASPGVHFGGGPGDGGTVFDNRIDWLETPFEWYRPSESDYRRPARAGEKELAIIEVPKFTSESGVLRRLKDIAARGKRTPGHEAGAAVFLQVTALPVLYGTIIKQRLQRKEAEPFFATYFHPDELLGGKQHSSVGFLYSLDHLEKNLLRLIDSARKKGRDVAFVTGVEALKYIQRLDTRGTPG</sequence>
<name>A0A419ENM1_9BACT</name>
<dbReference type="GO" id="GO:0005975">
    <property type="term" value="P:carbohydrate metabolic process"/>
    <property type="evidence" value="ECO:0007669"/>
    <property type="project" value="InterPro"/>
</dbReference>
<evidence type="ECO:0000313" key="1">
    <source>
        <dbReference type="EMBL" id="RJP64435.1"/>
    </source>
</evidence>
<evidence type="ECO:0000313" key="2">
    <source>
        <dbReference type="Proteomes" id="UP000285961"/>
    </source>
</evidence>
<dbReference type="EMBL" id="QZKI01000140">
    <property type="protein sequence ID" value="RJP64435.1"/>
    <property type="molecule type" value="Genomic_DNA"/>
</dbReference>
<dbReference type="Proteomes" id="UP000285961">
    <property type="component" value="Unassembled WGS sequence"/>
</dbReference>
<evidence type="ECO:0008006" key="3">
    <source>
        <dbReference type="Google" id="ProtNLM"/>
    </source>
</evidence>